<dbReference type="NCBIfam" id="NF004231">
    <property type="entry name" value="PRK05679.1"/>
    <property type="match status" value="1"/>
</dbReference>
<evidence type="ECO:0000256" key="4">
    <source>
        <dbReference type="ARBA" id="ARBA00023002"/>
    </source>
</evidence>
<comment type="cofactor">
    <cofactor evidence="5">
        <name>FMN</name>
        <dbReference type="ChEBI" id="CHEBI:58210"/>
    </cofactor>
    <text evidence="5">Binds 1 FMN per subunit.</text>
</comment>
<dbReference type="GO" id="GO:0010181">
    <property type="term" value="F:FMN binding"/>
    <property type="evidence" value="ECO:0007669"/>
    <property type="project" value="InterPro"/>
</dbReference>
<sequence>MNSSVLGKPLLGKGMSESLTGTLDAPFPEYQTLPADPMSVLHNWFERARRVGIREPRALALATVDSQGRPSTRIVVISEINASGVVFATHAGSQKGRELTENPWASGTLYWRETSQQIILNGQAVRMPDAKADEAWLKRPYATHPMSSASRQSEELTDVEALRNAARELAEVPGPLPRPEGYCVFELRLESLEFWGNGQDRLHERLRYDRSAEGWKVRRLQP</sequence>
<dbReference type="InterPro" id="IPR053451">
    <property type="entry name" value="Phenazine_biosynth_oxidase"/>
</dbReference>
<evidence type="ECO:0000256" key="3">
    <source>
        <dbReference type="ARBA" id="ARBA00022643"/>
    </source>
</evidence>
<dbReference type="AlphaFoldDB" id="A0A023PZ02"/>
<name>A0A023PZ02_9PSED</name>
<accession>A0A023PZ02</accession>
<organism evidence="8">
    <name type="scientific">Pseudomonas chlororaphis subsp. aurantiaca</name>
    <dbReference type="NCBI Taxonomy" id="86192"/>
    <lineage>
        <taxon>Bacteria</taxon>
        <taxon>Pseudomonadati</taxon>
        <taxon>Pseudomonadota</taxon>
        <taxon>Gammaproteobacteria</taxon>
        <taxon>Pseudomonadales</taxon>
        <taxon>Pseudomonadaceae</taxon>
        <taxon>Pseudomonas</taxon>
    </lineage>
</organism>
<dbReference type="InterPro" id="IPR019740">
    <property type="entry name" value="Pyridox_Oxase_CS"/>
</dbReference>
<feature type="domain" description="Pyridoxamine 5'-phosphate oxidase N-terminal" evidence="6">
    <location>
        <begin position="51"/>
        <end position="170"/>
    </location>
</feature>
<dbReference type="Gene3D" id="2.30.110.10">
    <property type="entry name" value="Electron Transport, Fmn-binding Protein, Chain A"/>
    <property type="match status" value="1"/>
</dbReference>
<keyword evidence="4" id="KW-0560">Oxidoreductase</keyword>
<reference evidence="8" key="1">
    <citation type="journal article" date="2014" name="Phytopathology">
        <title>Potential of Pseudomonas chlororaphis subsp. aurantiaca Strain Pcho10 as a Biocontrol Agent Against Fusarium graminearum.</title>
        <authorList>
            <person name="Hu W."/>
            <person name="Gao Q."/>
            <person name="Hamada M.S."/>
            <person name="Dawood D.H."/>
            <person name="Zheng J."/>
            <person name="Chen Y."/>
            <person name="Ma Z."/>
        </authorList>
    </citation>
    <scope>NUCLEOTIDE SEQUENCE</scope>
    <source>
        <strain evidence="8">Pcho10</strain>
    </source>
</reference>
<evidence type="ECO:0000259" key="7">
    <source>
        <dbReference type="Pfam" id="PF10590"/>
    </source>
</evidence>
<dbReference type="NCBIfam" id="NF038138">
    <property type="entry name" value="phena_PhzG"/>
    <property type="match status" value="1"/>
</dbReference>
<dbReference type="PANTHER" id="PTHR10851">
    <property type="entry name" value="PYRIDOXINE-5-PHOSPHATE OXIDASE"/>
    <property type="match status" value="1"/>
</dbReference>
<feature type="domain" description="Pyridoxine 5'-phosphate oxidase dimerisation C-terminal" evidence="7">
    <location>
        <begin position="182"/>
        <end position="222"/>
    </location>
</feature>
<feature type="binding site" evidence="5">
    <location>
        <position position="95"/>
    </location>
    <ligand>
        <name>FMN</name>
        <dbReference type="ChEBI" id="CHEBI:58210"/>
    </ligand>
</feature>
<feature type="binding site" evidence="5">
    <location>
        <position position="205"/>
    </location>
    <ligand>
        <name>FMN</name>
        <dbReference type="ChEBI" id="CHEBI:58210"/>
    </ligand>
</feature>
<evidence type="ECO:0000256" key="1">
    <source>
        <dbReference type="ARBA" id="ARBA00007301"/>
    </source>
</evidence>
<keyword evidence="3 5" id="KW-0288">FMN</keyword>
<dbReference type="GO" id="GO:0008615">
    <property type="term" value="P:pyridoxine biosynthetic process"/>
    <property type="evidence" value="ECO:0007669"/>
    <property type="project" value="InterPro"/>
</dbReference>
<proteinExistence type="inferred from homology"/>
<dbReference type="PANTHER" id="PTHR10851:SF0">
    <property type="entry name" value="PYRIDOXINE-5'-PHOSPHATE OXIDASE"/>
    <property type="match status" value="1"/>
</dbReference>
<keyword evidence="2" id="KW-0285">Flavoprotein</keyword>
<evidence type="ECO:0000256" key="2">
    <source>
        <dbReference type="ARBA" id="ARBA00022630"/>
    </source>
</evidence>
<dbReference type="Pfam" id="PF01243">
    <property type="entry name" value="PNPOx_N"/>
    <property type="match status" value="1"/>
</dbReference>
<dbReference type="PIRSF" id="PIRSF000190">
    <property type="entry name" value="Pyd_amn-ph_oxd"/>
    <property type="match status" value="1"/>
</dbReference>
<comment type="similarity">
    <text evidence="1">Belongs to the pyridoxamine 5'-phosphate oxidase family.</text>
</comment>
<dbReference type="InterPro" id="IPR012349">
    <property type="entry name" value="Split_barrel_FMN-bd"/>
</dbReference>
<dbReference type="GO" id="GO:0004733">
    <property type="term" value="F:pyridoxamine phosphate oxidase activity"/>
    <property type="evidence" value="ECO:0007669"/>
    <property type="project" value="InterPro"/>
</dbReference>
<dbReference type="Pfam" id="PF10590">
    <property type="entry name" value="PNP_phzG_C"/>
    <property type="match status" value="1"/>
</dbReference>
<dbReference type="InterPro" id="IPR011576">
    <property type="entry name" value="Pyridox_Oxase_N"/>
</dbReference>
<dbReference type="InterPro" id="IPR000659">
    <property type="entry name" value="Pyridox_Oxase"/>
</dbReference>
<feature type="binding site" evidence="5">
    <location>
        <position position="117"/>
    </location>
    <ligand>
        <name>FMN</name>
        <dbReference type="ChEBI" id="CHEBI:58210"/>
    </ligand>
</feature>
<evidence type="ECO:0000259" key="6">
    <source>
        <dbReference type="Pfam" id="PF01243"/>
    </source>
</evidence>
<evidence type="ECO:0000256" key="5">
    <source>
        <dbReference type="PIRSR" id="PIRSR000190-2"/>
    </source>
</evidence>
<feature type="binding site" evidence="5">
    <location>
        <begin position="152"/>
        <end position="153"/>
    </location>
    <ligand>
        <name>FMN</name>
        <dbReference type="ChEBI" id="CHEBI:58210"/>
    </ligand>
</feature>
<dbReference type="EMBL" id="KJ457347">
    <property type="protein sequence ID" value="AHX39478.1"/>
    <property type="molecule type" value="Genomic_DNA"/>
</dbReference>
<dbReference type="PROSITE" id="PS01064">
    <property type="entry name" value="PYRIDOX_OXIDASE"/>
    <property type="match status" value="1"/>
</dbReference>
<dbReference type="InterPro" id="IPR019576">
    <property type="entry name" value="Pyridoxamine_oxidase_dimer_C"/>
</dbReference>
<evidence type="ECO:0000313" key="8">
    <source>
        <dbReference type="EMBL" id="AHX39478.1"/>
    </source>
</evidence>
<dbReference type="SUPFAM" id="SSF50475">
    <property type="entry name" value="FMN-binding split barrel"/>
    <property type="match status" value="1"/>
</dbReference>
<protein>
    <submittedName>
        <fullName evidence="8">PhzG</fullName>
    </submittedName>
</protein>
<feature type="binding site" evidence="5">
    <location>
        <position position="195"/>
    </location>
    <ligand>
        <name>FMN</name>
        <dbReference type="ChEBI" id="CHEBI:58210"/>
    </ligand>
</feature>